<dbReference type="GO" id="GO:0005737">
    <property type="term" value="C:cytoplasm"/>
    <property type="evidence" value="ECO:0007669"/>
    <property type="project" value="TreeGrafter"/>
</dbReference>
<dbReference type="InterPro" id="IPR029063">
    <property type="entry name" value="SAM-dependent_MTases_sf"/>
</dbReference>
<dbReference type="InterPro" id="IPR051038">
    <property type="entry name" value="RMT2/GAMT_Mtase"/>
</dbReference>
<accession>A0AAU8LTZ7</accession>
<dbReference type="GO" id="GO:0032259">
    <property type="term" value="P:methylation"/>
    <property type="evidence" value="ECO:0007669"/>
    <property type="project" value="UniProtKB-KW"/>
</dbReference>
<dbReference type="SUPFAM" id="SSF53335">
    <property type="entry name" value="S-adenosyl-L-methionine-dependent methyltransferases"/>
    <property type="match status" value="1"/>
</dbReference>
<dbReference type="GO" id="GO:0006601">
    <property type="term" value="P:creatine biosynthetic process"/>
    <property type="evidence" value="ECO:0007669"/>
    <property type="project" value="TreeGrafter"/>
</dbReference>
<dbReference type="PANTHER" id="PTHR32379">
    <property type="entry name" value="GUANIDINOACETATE N-METHYLTRANSFERASE"/>
    <property type="match status" value="1"/>
</dbReference>
<dbReference type="EMBL" id="CP159373">
    <property type="protein sequence ID" value="XCN72995.1"/>
    <property type="molecule type" value="Genomic_DNA"/>
</dbReference>
<reference evidence="1" key="2">
    <citation type="submission" date="2024-06" db="EMBL/GenBank/DDBJ databases">
        <authorList>
            <person name="Plum-Jensen L.E."/>
            <person name="Schramm A."/>
            <person name="Marshall I.P.G."/>
        </authorList>
    </citation>
    <scope>NUCLEOTIDE SEQUENCE</scope>
    <source>
        <strain evidence="1">Rat1</strain>
    </source>
</reference>
<dbReference type="KEGG" id="eaj:Q3M24_22420"/>
<dbReference type="CDD" id="cd02440">
    <property type="entry name" value="AdoMet_MTases"/>
    <property type="match status" value="1"/>
</dbReference>
<organism evidence="1">
    <name type="scientific">Candidatus Electrothrix aestuarii</name>
    <dbReference type="NCBI Taxonomy" id="3062594"/>
    <lineage>
        <taxon>Bacteria</taxon>
        <taxon>Pseudomonadati</taxon>
        <taxon>Thermodesulfobacteriota</taxon>
        <taxon>Desulfobulbia</taxon>
        <taxon>Desulfobulbales</taxon>
        <taxon>Desulfobulbaceae</taxon>
        <taxon>Candidatus Electrothrix</taxon>
    </lineage>
</organism>
<name>A0AAU8LTZ7_9BACT</name>
<dbReference type="AlphaFoldDB" id="A0AAU8LTZ7"/>
<dbReference type="Gene3D" id="3.40.50.150">
    <property type="entry name" value="Vaccinia Virus protein VP39"/>
    <property type="match status" value="1"/>
</dbReference>
<reference evidence="1" key="1">
    <citation type="journal article" date="2024" name="Syst. Appl. Microbiol.">
        <title>First single-strain enrichments of Electrothrix cable bacteria, description of E. aestuarii sp. nov. and E. rattekaaiensis sp. nov., and proposal of a cable bacteria taxonomy following the rules of the SeqCode.</title>
        <authorList>
            <person name="Plum-Jensen L.E."/>
            <person name="Schramm A."/>
            <person name="Marshall I.P.G."/>
        </authorList>
    </citation>
    <scope>NUCLEOTIDE SEQUENCE</scope>
    <source>
        <strain evidence="1">Rat1</strain>
    </source>
</reference>
<proteinExistence type="predicted"/>
<sequence length="222" mass="25350">MSDKQKYDDALFSINSVPPKDWQEEPAEFTDGKLTIAGHPVMQDWEKPYMQELARIATSNGGVVLELGFGLGLSASYIQQHPIEKHIIIEANKDVFVRLKEFAEKAPHQVEPLFGLWEEVISTIPDESIDGILYDTYLTSFDNEDQFAYEYFPFFKDAYRILRKGGIFTYFSSEISDFSPEHIKMLKDTGFTSIDKVVCPVTPPSDCLYWKSDTIIAPIVKK</sequence>
<keyword evidence="1" id="KW-0489">Methyltransferase</keyword>
<dbReference type="PANTHER" id="PTHR32379:SF1">
    <property type="entry name" value="GUANIDINOACETATE N-METHYLTRANSFERASE"/>
    <property type="match status" value="1"/>
</dbReference>
<dbReference type="EC" id="2.1.1.-" evidence="1"/>
<protein>
    <submittedName>
        <fullName evidence="1">Class I SAM-dependent methyltransferase</fullName>
        <ecNumber evidence="1">2.1.1.-</ecNumber>
    </submittedName>
</protein>
<dbReference type="GO" id="GO:0030731">
    <property type="term" value="F:guanidinoacetate N-methyltransferase activity"/>
    <property type="evidence" value="ECO:0007669"/>
    <property type="project" value="TreeGrafter"/>
</dbReference>
<evidence type="ECO:0000313" key="1">
    <source>
        <dbReference type="EMBL" id="XCN72995.1"/>
    </source>
</evidence>
<gene>
    <name evidence="1" type="ORF">Q3M24_22420</name>
</gene>
<keyword evidence="1" id="KW-0808">Transferase</keyword>